<accession>A0A095A754</accession>
<name>A0A095A754_SCHHA</name>
<dbReference type="Proteomes" id="UP000471633">
    <property type="component" value="Unassembled WGS sequence"/>
</dbReference>
<reference evidence="1" key="4">
    <citation type="journal article" date="2022" name="PLoS Pathog.">
        <title>Chromosome-level genome of Schistosoma haematobium underpins genome-wide explorations of molecular variation.</title>
        <authorList>
            <person name="Stroehlein A.J."/>
            <person name="Korhonen P.K."/>
            <person name="Lee V.V."/>
            <person name="Ralph S.A."/>
            <person name="Mentink-Kane M."/>
            <person name="You H."/>
            <person name="McManus D.P."/>
            <person name="Tchuente L.T."/>
            <person name="Stothard J.R."/>
            <person name="Kaur P."/>
            <person name="Dudchenko O."/>
            <person name="Aiden E.L."/>
            <person name="Yang B."/>
            <person name="Yang H."/>
            <person name="Emery A.M."/>
            <person name="Webster B.L."/>
            <person name="Brindley P.J."/>
            <person name="Rollinson D."/>
            <person name="Chang B.C.H."/>
            <person name="Gasser R.B."/>
            <person name="Young N.D."/>
        </authorList>
    </citation>
    <scope>NUCLEOTIDE SEQUENCE</scope>
</reference>
<dbReference type="EMBL" id="KL251936">
    <property type="protein sequence ID" value="KGB41529.1"/>
    <property type="molecule type" value="Genomic_DNA"/>
</dbReference>
<dbReference type="KEGG" id="shx:MS3_00005743"/>
<dbReference type="GeneID" id="24597203"/>
<dbReference type="EMBL" id="AMPZ03000003">
    <property type="protein sequence ID" value="KAH9588303.1"/>
    <property type="molecule type" value="Genomic_DNA"/>
</dbReference>
<sequence>MEQISNILEHVCTIFTVNTPGCHCFLKIFLNAKGIRRDSLSAYLTSKREIIINARTETSKTDEIICREVQNKLTVPQNVMAENSKIMLLRNGLLLIDIPYMSFDLSKPRQSKECDGITLQECKSSVPNEPDIELDNGEKLQTQHLDRHKTIREGNKLIFVIPLDKNFKEENIKVTVVQRSVCITITNLDYSIVKHNSNKSDSKHLVQRTYYKEYEASDCIPDPESINFYVDNNRLIVNLNITKTSQQSQIT</sequence>
<proteinExistence type="predicted"/>
<keyword evidence="3" id="KW-1185">Reference proteome</keyword>
<dbReference type="OrthoDB" id="6236840at2759"/>
<dbReference type="AlphaFoldDB" id="A0A095A754"/>
<dbReference type="Gene3D" id="2.60.40.790">
    <property type="match status" value="2"/>
</dbReference>
<reference evidence="2" key="1">
    <citation type="journal article" date="2012" name="Nat. Genet.">
        <title>Whole-genome sequence of Schistosoma haematobium.</title>
        <authorList>
            <person name="Young N.D."/>
            <person name="Jex A.R."/>
            <person name="Li B."/>
            <person name="Liu S."/>
            <person name="Yang L."/>
            <person name="Xiong Z."/>
            <person name="Li Y."/>
            <person name="Cantacessi C."/>
            <person name="Hall R.S."/>
            <person name="Xu X."/>
            <person name="Chen F."/>
            <person name="Wu X."/>
            <person name="Zerlotini A."/>
            <person name="Oliveira G."/>
            <person name="Hofmann A."/>
            <person name="Zhang G."/>
            <person name="Fang X."/>
            <person name="Kang Y."/>
            <person name="Campbell B.E."/>
            <person name="Loukas A."/>
            <person name="Ranganathan S."/>
            <person name="Rollinson D."/>
            <person name="Rinaldi G."/>
            <person name="Brindley P.J."/>
            <person name="Yang H."/>
            <person name="Wang J."/>
            <person name="Wang J."/>
            <person name="Gasser R.B."/>
        </authorList>
    </citation>
    <scope>NUCLEOTIDE SEQUENCE [LARGE SCALE GENOMIC DNA]</scope>
</reference>
<evidence type="ECO:0000313" key="1">
    <source>
        <dbReference type="EMBL" id="KAH9588303.1"/>
    </source>
</evidence>
<evidence type="ECO:0000313" key="2">
    <source>
        <dbReference type="EMBL" id="KGB41529.1"/>
    </source>
</evidence>
<dbReference type="RefSeq" id="XP_012801303.1">
    <property type="nucleotide sequence ID" value="XM_012945849.3"/>
</dbReference>
<protein>
    <recommendedName>
        <fullName evidence="4">SHSP domain-containing protein</fullName>
    </recommendedName>
</protein>
<evidence type="ECO:0000313" key="3">
    <source>
        <dbReference type="Proteomes" id="UP000471633"/>
    </source>
</evidence>
<reference evidence="1" key="3">
    <citation type="submission" date="2021-06" db="EMBL/GenBank/DDBJ databases">
        <title>Chromosome-level genome assembly for S. haematobium.</title>
        <authorList>
            <person name="Stroehlein A.J."/>
        </authorList>
    </citation>
    <scope>NUCLEOTIDE SEQUENCE</scope>
</reference>
<feature type="non-terminal residue" evidence="2">
    <location>
        <position position="251"/>
    </location>
</feature>
<reference evidence="1" key="2">
    <citation type="journal article" date="2019" name="Gigascience">
        <title>High-quality Schistosoma haematobium genome achieved by single-molecule and long-range sequencing.</title>
        <authorList>
            <person name="Stroehlein A.J."/>
            <person name="Korhonen P.K."/>
            <person name="Chong T.M."/>
            <person name="Lim Y.L."/>
            <person name="Chan K.G."/>
            <person name="Webster B."/>
            <person name="Rollinson D."/>
            <person name="Brindley P.J."/>
            <person name="Gasser R.B."/>
            <person name="Young N.D."/>
        </authorList>
    </citation>
    <scope>NUCLEOTIDE SEQUENCE</scope>
</reference>
<dbReference type="InterPro" id="IPR008978">
    <property type="entry name" value="HSP20-like_chaperone"/>
</dbReference>
<dbReference type="CTD" id="24597203"/>
<evidence type="ECO:0008006" key="4">
    <source>
        <dbReference type="Google" id="ProtNLM"/>
    </source>
</evidence>
<gene>
    <name evidence="1" type="ORF">MS3_00005743</name>
    <name evidence="2" type="ORF">MS3_10054</name>
</gene>
<organism evidence="2">
    <name type="scientific">Schistosoma haematobium</name>
    <name type="common">Blood fluke</name>
    <dbReference type="NCBI Taxonomy" id="6185"/>
    <lineage>
        <taxon>Eukaryota</taxon>
        <taxon>Metazoa</taxon>
        <taxon>Spiralia</taxon>
        <taxon>Lophotrochozoa</taxon>
        <taxon>Platyhelminthes</taxon>
        <taxon>Trematoda</taxon>
        <taxon>Digenea</taxon>
        <taxon>Strigeidida</taxon>
        <taxon>Schistosomatoidea</taxon>
        <taxon>Schistosomatidae</taxon>
        <taxon>Schistosoma</taxon>
    </lineage>
</organism>